<comment type="caution">
    <text evidence="1">The sequence shown here is derived from an EMBL/GenBank/DDBJ whole genome shotgun (WGS) entry which is preliminary data.</text>
</comment>
<evidence type="ECO:0000313" key="2">
    <source>
        <dbReference type="Proteomes" id="UP001062846"/>
    </source>
</evidence>
<accession>A0ACC0N2U1</accession>
<name>A0ACC0N2U1_RHOML</name>
<evidence type="ECO:0000313" key="1">
    <source>
        <dbReference type="EMBL" id="KAI8547642.1"/>
    </source>
</evidence>
<protein>
    <submittedName>
        <fullName evidence="1">Uncharacterized protein</fullName>
    </submittedName>
</protein>
<organism evidence="1 2">
    <name type="scientific">Rhododendron molle</name>
    <name type="common">Chinese azalea</name>
    <name type="synonym">Azalea mollis</name>
    <dbReference type="NCBI Taxonomy" id="49168"/>
    <lineage>
        <taxon>Eukaryota</taxon>
        <taxon>Viridiplantae</taxon>
        <taxon>Streptophyta</taxon>
        <taxon>Embryophyta</taxon>
        <taxon>Tracheophyta</taxon>
        <taxon>Spermatophyta</taxon>
        <taxon>Magnoliopsida</taxon>
        <taxon>eudicotyledons</taxon>
        <taxon>Gunneridae</taxon>
        <taxon>Pentapetalae</taxon>
        <taxon>asterids</taxon>
        <taxon>Ericales</taxon>
        <taxon>Ericaceae</taxon>
        <taxon>Ericoideae</taxon>
        <taxon>Rhodoreae</taxon>
        <taxon>Rhododendron</taxon>
    </lineage>
</organism>
<proteinExistence type="predicted"/>
<dbReference type="EMBL" id="CM046394">
    <property type="protein sequence ID" value="KAI8547642.1"/>
    <property type="molecule type" value="Genomic_DNA"/>
</dbReference>
<gene>
    <name evidence="1" type="ORF">RHMOL_Rhmol07G0211400</name>
</gene>
<dbReference type="Proteomes" id="UP001062846">
    <property type="component" value="Chromosome 7"/>
</dbReference>
<keyword evidence="2" id="KW-1185">Reference proteome</keyword>
<reference evidence="1" key="1">
    <citation type="submission" date="2022-02" db="EMBL/GenBank/DDBJ databases">
        <title>Plant Genome Project.</title>
        <authorList>
            <person name="Zhang R.-G."/>
        </authorList>
    </citation>
    <scope>NUCLEOTIDE SEQUENCE</scope>
    <source>
        <strain evidence="1">AT1</strain>
    </source>
</reference>
<sequence>MYRPVEPVVPEEEYNWDPEPIWQDPMDLDPNPLQGYAIPDYMQHYVEDDLVQEDPWVLGDHASTSSSIFNSVCDADHDPCSYIIDEEYPRPEVPYPVTGIVALWLQPRFASQSVGC</sequence>